<organism evidence="1 2">
    <name type="scientific">Hydnum rufescens UP504</name>
    <dbReference type="NCBI Taxonomy" id="1448309"/>
    <lineage>
        <taxon>Eukaryota</taxon>
        <taxon>Fungi</taxon>
        <taxon>Dikarya</taxon>
        <taxon>Basidiomycota</taxon>
        <taxon>Agaricomycotina</taxon>
        <taxon>Agaricomycetes</taxon>
        <taxon>Cantharellales</taxon>
        <taxon>Hydnaceae</taxon>
        <taxon>Hydnum</taxon>
    </lineage>
</organism>
<evidence type="ECO:0000313" key="2">
    <source>
        <dbReference type="Proteomes" id="UP000886523"/>
    </source>
</evidence>
<protein>
    <submittedName>
        <fullName evidence="1">Uncharacterized protein</fullName>
    </submittedName>
</protein>
<dbReference type="Proteomes" id="UP000886523">
    <property type="component" value="Unassembled WGS sequence"/>
</dbReference>
<accession>A0A9P6AVI2</accession>
<sequence>MDRFESRMRDLFLKLVRDLEHADHQGYAMSCNLPCLDLEIWNHPLQSWGAPVGLSGLNDFCAAQPQPIPLPQYSLWHTLAVDGSALRVRAVMGTGARSALHTDANSEPGYKKYMTHGRR</sequence>
<name>A0A9P6AVI2_9AGAM</name>
<reference evidence="1" key="1">
    <citation type="journal article" date="2020" name="Nat. Commun.">
        <title>Large-scale genome sequencing of mycorrhizal fungi provides insights into the early evolution of symbiotic traits.</title>
        <authorList>
            <person name="Miyauchi S."/>
            <person name="Kiss E."/>
            <person name="Kuo A."/>
            <person name="Drula E."/>
            <person name="Kohler A."/>
            <person name="Sanchez-Garcia M."/>
            <person name="Morin E."/>
            <person name="Andreopoulos B."/>
            <person name="Barry K.W."/>
            <person name="Bonito G."/>
            <person name="Buee M."/>
            <person name="Carver A."/>
            <person name="Chen C."/>
            <person name="Cichocki N."/>
            <person name="Clum A."/>
            <person name="Culley D."/>
            <person name="Crous P.W."/>
            <person name="Fauchery L."/>
            <person name="Girlanda M."/>
            <person name="Hayes R.D."/>
            <person name="Keri Z."/>
            <person name="LaButti K."/>
            <person name="Lipzen A."/>
            <person name="Lombard V."/>
            <person name="Magnuson J."/>
            <person name="Maillard F."/>
            <person name="Murat C."/>
            <person name="Nolan M."/>
            <person name="Ohm R.A."/>
            <person name="Pangilinan J."/>
            <person name="Pereira M.F."/>
            <person name="Perotto S."/>
            <person name="Peter M."/>
            <person name="Pfister S."/>
            <person name="Riley R."/>
            <person name="Sitrit Y."/>
            <person name="Stielow J.B."/>
            <person name="Szollosi G."/>
            <person name="Zifcakova L."/>
            <person name="Stursova M."/>
            <person name="Spatafora J.W."/>
            <person name="Tedersoo L."/>
            <person name="Vaario L.M."/>
            <person name="Yamada A."/>
            <person name="Yan M."/>
            <person name="Wang P."/>
            <person name="Xu J."/>
            <person name="Bruns T."/>
            <person name="Baldrian P."/>
            <person name="Vilgalys R."/>
            <person name="Dunand C."/>
            <person name="Henrissat B."/>
            <person name="Grigoriev I.V."/>
            <person name="Hibbett D."/>
            <person name="Nagy L.G."/>
            <person name="Martin F.M."/>
        </authorList>
    </citation>
    <scope>NUCLEOTIDE SEQUENCE</scope>
    <source>
        <strain evidence="1">UP504</strain>
    </source>
</reference>
<evidence type="ECO:0000313" key="1">
    <source>
        <dbReference type="EMBL" id="KAF9512728.1"/>
    </source>
</evidence>
<comment type="caution">
    <text evidence="1">The sequence shown here is derived from an EMBL/GenBank/DDBJ whole genome shotgun (WGS) entry which is preliminary data.</text>
</comment>
<proteinExistence type="predicted"/>
<dbReference type="EMBL" id="MU128982">
    <property type="protein sequence ID" value="KAF9512728.1"/>
    <property type="molecule type" value="Genomic_DNA"/>
</dbReference>
<dbReference type="AlphaFoldDB" id="A0A9P6AVI2"/>
<gene>
    <name evidence="1" type="ORF">BS47DRAFT_1362899</name>
</gene>
<keyword evidence="2" id="KW-1185">Reference proteome</keyword>